<evidence type="ECO:0000313" key="2">
    <source>
        <dbReference type="EMBL" id="SDG01442.1"/>
    </source>
</evidence>
<dbReference type="Proteomes" id="UP000199076">
    <property type="component" value="Unassembled WGS sequence"/>
</dbReference>
<name>A0A1G7QSF4_9EURY</name>
<feature type="transmembrane region" description="Helical" evidence="1">
    <location>
        <begin position="12"/>
        <end position="29"/>
    </location>
</feature>
<reference evidence="3" key="1">
    <citation type="submission" date="2016-10" db="EMBL/GenBank/DDBJ databases">
        <authorList>
            <person name="Varghese N."/>
            <person name="Submissions S."/>
        </authorList>
    </citation>
    <scope>NUCLEOTIDE SEQUENCE [LARGE SCALE GENOMIC DNA]</scope>
    <source>
        <strain evidence="3">IBRC-M 10760</strain>
    </source>
</reference>
<proteinExistence type="predicted"/>
<protein>
    <submittedName>
        <fullName evidence="2">Uncharacterized protein</fullName>
    </submittedName>
</protein>
<keyword evidence="1" id="KW-0812">Transmembrane</keyword>
<sequence>MTDAEQFPTDHPLVATGLVAAVGAVGYAVPTALFGRSVEPVPVLAFVVAFTACYMGAVVVSRRLGIT</sequence>
<accession>A0A1G7QSF4</accession>
<gene>
    <name evidence="2" type="ORF">SAMN05216218_11377</name>
</gene>
<feature type="transmembrane region" description="Helical" evidence="1">
    <location>
        <begin position="41"/>
        <end position="60"/>
    </location>
</feature>
<evidence type="ECO:0000256" key="1">
    <source>
        <dbReference type="SAM" id="Phobius"/>
    </source>
</evidence>
<dbReference type="STRING" id="660518.SAMN05216218_11377"/>
<keyword evidence="1" id="KW-1133">Transmembrane helix</keyword>
<keyword evidence="1" id="KW-0472">Membrane</keyword>
<keyword evidence="3" id="KW-1185">Reference proteome</keyword>
<dbReference type="AlphaFoldDB" id="A0A1G7QSF4"/>
<organism evidence="2 3">
    <name type="scientific">Halorientalis regularis</name>
    <dbReference type="NCBI Taxonomy" id="660518"/>
    <lineage>
        <taxon>Archaea</taxon>
        <taxon>Methanobacteriati</taxon>
        <taxon>Methanobacteriota</taxon>
        <taxon>Stenosarchaea group</taxon>
        <taxon>Halobacteria</taxon>
        <taxon>Halobacteriales</taxon>
        <taxon>Haloarculaceae</taxon>
        <taxon>Halorientalis</taxon>
    </lineage>
</organism>
<dbReference type="RefSeq" id="WP_092694086.1">
    <property type="nucleotide sequence ID" value="NZ_FNBK01000013.1"/>
</dbReference>
<dbReference type="OrthoDB" id="240569at2157"/>
<dbReference type="EMBL" id="FNBK01000013">
    <property type="protein sequence ID" value="SDG01442.1"/>
    <property type="molecule type" value="Genomic_DNA"/>
</dbReference>
<evidence type="ECO:0000313" key="3">
    <source>
        <dbReference type="Proteomes" id="UP000199076"/>
    </source>
</evidence>